<keyword evidence="1" id="KW-0472">Membrane</keyword>
<sequence length="245" mass="29131">MECGRGTIKSILCNEKYKMDIIPVDIVVNTLITSAWHTIYHRSSSLRVYNCTSGQMNPITWRQFKNLTLKYSRESPSKYVTWYPGFTYRTSRSLHKIFATMYHIVPSVVLDAYLLSTRKKPMMLKISSKFYDALLAGSFFSTNEWNFQVSTMKSLTKAVNGTTDGANFETHFKTENGFNWEEYVRCFNLGVRQYILKDKPTSLVEARKKLKRLYWFQKMLELLFFYTILRIYFPYIYNWTYKLFQ</sequence>
<evidence type="ECO:0000259" key="2">
    <source>
        <dbReference type="Pfam" id="PF03015"/>
    </source>
</evidence>
<dbReference type="OrthoDB" id="429813at2759"/>
<protein>
    <recommendedName>
        <fullName evidence="2">Fatty acyl-CoA reductase C-terminal domain-containing protein</fullName>
    </recommendedName>
</protein>
<evidence type="ECO:0000313" key="3">
    <source>
        <dbReference type="EMBL" id="CAG9831040.1"/>
    </source>
</evidence>
<proteinExistence type="predicted"/>
<dbReference type="EMBL" id="OU898278">
    <property type="protein sequence ID" value="CAG9831040.1"/>
    <property type="molecule type" value="Genomic_DNA"/>
</dbReference>
<keyword evidence="4" id="KW-1185">Reference proteome</keyword>
<organism evidence="3 4">
    <name type="scientific">Diabrotica balteata</name>
    <name type="common">Banded cucumber beetle</name>
    <dbReference type="NCBI Taxonomy" id="107213"/>
    <lineage>
        <taxon>Eukaryota</taxon>
        <taxon>Metazoa</taxon>
        <taxon>Ecdysozoa</taxon>
        <taxon>Arthropoda</taxon>
        <taxon>Hexapoda</taxon>
        <taxon>Insecta</taxon>
        <taxon>Pterygota</taxon>
        <taxon>Neoptera</taxon>
        <taxon>Endopterygota</taxon>
        <taxon>Coleoptera</taxon>
        <taxon>Polyphaga</taxon>
        <taxon>Cucujiformia</taxon>
        <taxon>Chrysomeloidea</taxon>
        <taxon>Chrysomelidae</taxon>
        <taxon>Galerucinae</taxon>
        <taxon>Diabroticina</taxon>
        <taxon>Diabroticites</taxon>
        <taxon>Diabrotica</taxon>
    </lineage>
</organism>
<feature type="domain" description="Fatty acyl-CoA reductase C-terminal" evidence="2">
    <location>
        <begin position="102"/>
        <end position="198"/>
    </location>
</feature>
<dbReference type="GO" id="GO:0035336">
    <property type="term" value="P:long-chain fatty-acyl-CoA metabolic process"/>
    <property type="evidence" value="ECO:0007669"/>
    <property type="project" value="TreeGrafter"/>
</dbReference>
<dbReference type="PANTHER" id="PTHR11011">
    <property type="entry name" value="MALE STERILITY PROTEIN 2-RELATED"/>
    <property type="match status" value="1"/>
</dbReference>
<dbReference type="InterPro" id="IPR033640">
    <property type="entry name" value="FAR_C"/>
</dbReference>
<evidence type="ECO:0000313" key="4">
    <source>
        <dbReference type="Proteomes" id="UP001153709"/>
    </source>
</evidence>
<dbReference type="Pfam" id="PF03015">
    <property type="entry name" value="Sterile"/>
    <property type="match status" value="1"/>
</dbReference>
<gene>
    <name evidence="3" type="ORF">DIABBA_LOCUS4676</name>
</gene>
<dbReference type="Gene3D" id="3.40.50.720">
    <property type="entry name" value="NAD(P)-binding Rossmann-like Domain"/>
    <property type="match status" value="1"/>
</dbReference>
<keyword evidence="1" id="KW-1133">Transmembrane helix</keyword>
<evidence type="ECO:0000256" key="1">
    <source>
        <dbReference type="SAM" id="Phobius"/>
    </source>
</evidence>
<dbReference type="CDD" id="cd09071">
    <property type="entry name" value="FAR_C"/>
    <property type="match status" value="1"/>
</dbReference>
<dbReference type="GO" id="GO:0080019">
    <property type="term" value="F:alcohol-forming very long-chain fatty acyl-CoA reductase activity"/>
    <property type="evidence" value="ECO:0007669"/>
    <property type="project" value="InterPro"/>
</dbReference>
<dbReference type="Proteomes" id="UP001153709">
    <property type="component" value="Chromosome 3"/>
</dbReference>
<accession>A0A9N9SV57</accession>
<feature type="transmembrane region" description="Helical" evidence="1">
    <location>
        <begin position="21"/>
        <end position="40"/>
    </location>
</feature>
<dbReference type="GO" id="GO:0005777">
    <property type="term" value="C:peroxisome"/>
    <property type="evidence" value="ECO:0007669"/>
    <property type="project" value="TreeGrafter"/>
</dbReference>
<name>A0A9N9SV57_DIABA</name>
<feature type="transmembrane region" description="Helical" evidence="1">
    <location>
        <begin position="219"/>
        <end position="237"/>
    </location>
</feature>
<keyword evidence="1" id="KW-0812">Transmembrane</keyword>
<reference evidence="3" key="1">
    <citation type="submission" date="2022-01" db="EMBL/GenBank/DDBJ databases">
        <authorList>
            <person name="King R."/>
        </authorList>
    </citation>
    <scope>NUCLEOTIDE SEQUENCE</scope>
</reference>
<dbReference type="InterPro" id="IPR026055">
    <property type="entry name" value="FAR"/>
</dbReference>
<dbReference type="PANTHER" id="PTHR11011:SF107">
    <property type="entry name" value="FATTY ACYL-COA REDUCTASE"/>
    <property type="match status" value="1"/>
</dbReference>
<dbReference type="AlphaFoldDB" id="A0A9N9SV57"/>
<feature type="transmembrane region" description="Helical" evidence="1">
    <location>
        <begin position="97"/>
        <end position="115"/>
    </location>
</feature>